<feature type="non-terminal residue" evidence="2">
    <location>
        <position position="1"/>
    </location>
</feature>
<sequence length="84" mass="9541">PVYTEVGDPRRSSFSMRERGGKGGLYRLQWFFSNIFIAFVIAVACFVNEAESVRESKAAENSKSNKEKVKLSENAIMKGVVYWK</sequence>
<keyword evidence="3" id="KW-1185">Reference proteome</keyword>
<dbReference type="Proteomes" id="UP001159428">
    <property type="component" value="Unassembled WGS sequence"/>
</dbReference>
<name>A0AAU9VMS1_9CNID</name>
<protein>
    <submittedName>
        <fullName evidence="2">Uncharacterized protein</fullName>
    </submittedName>
</protein>
<evidence type="ECO:0000256" key="1">
    <source>
        <dbReference type="SAM" id="Phobius"/>
    </source>
</evidence>
<organism evidence="2 3">
    <name type="scientific">Pocillopora meandrina</name>
    <dbReference type="NCBI Taxonomy" id="46732"/>
    <lineage>
        <taxon>Eukaryota</taxon>
        <taxon>Metazoa</taxon>
        <taxon>Cnidaria</taxon>
        <taxon>Anthozoa</taxon>
        <taxon>Hexacorallia</taxon>
        <taxon>Scleractinia</taxon>
        <taxon>Astrocoeniina</taxon>
        <taxon>Pocilloporidae</taxon>
        <taxon>Pocillopora</taxon>
    </lineage>
</organism>
<dbReference type="EMBL" id="CALNXJ010000001">
    <property type="protein sequence ID" value="CAH3031518.1"/>
    <property type="molecule type" value="Genomic_DNA"/>
</dbReference>
<accession>A0AAU9VMS1</accession>
<evidence type="ECO:0000313" key="2">
    <source>
        <dbReference type="EMBL" id="CAH3031518.1"/>
    </source>
</evidence>
<feature type="transmembrane region" description="Helical" evidence="1">
    <location>
        <begin position="28"/>
        <end position="47"/>
    </location>
</feature>
<reference evidence="2 3" key="1">
    <citation type="submission" date="2022-05" db="EMBL/GenBank/DDBJ databases">
        <authorList>
            <consortium name="Genoscope - CEA"/>
            <person name="William W."/>
        </authorList>
    </citation>
    <scope>NUCLEOTIDE SEQUENCE [LARGE SCALE GENOMIC DNA]</scope>
</reference>
<keyword evidence="1" id="KW-0812">Transmembrane</keyword>
<gene>
    <name evidence="2" type="ORF">PMEA_00000218</name>
</gene>
<keyword evidence="1" id="KW-1133">Transmembrane helix</keyword>
<evidence type="ECO:0000313" key="3">
    <source>
        <dbReference type="Proteomes" id="UP001159428"/>
    </source>
</evidence>
<dbReference type="AlphaFoldDB" id="A0AAU9VMS1"/>
<comment type="caution">
    <text evidence="2">The sequence shown here is derived from an EMBL/GenBank/DDBJ whole genome shotgun (WGS) entry which is preliminary data.</text>
</comment>
<proteinExistence type="predicted"/>
<keyword evidence="1" id="KW-0472">Membrane</keyword>